<dbReference type="InterPro" id="IPR027417">
    <property type="entry name" value="P-loop_NTPase"/>
</dbReference>
<dbReference type="InterPro" id="IPR041027">
    <property type="entry name" value="FtsK_alpha"/>
</dbReference>
<dbReference type="InterPro" id="IPR050206">
    <property type="entry name" value="FtsK/SpoIIIE/SftA"/>
</dbReference>
<feature type="compositionally biased region" description="Basic and acidic residues" evidence="6">
    <location>
        <begin position="7"/>
        <end position="23"/>
    </location>
</feature>
<dbReference type="Pfam" id="PF01580">
    <property type="entry name" value="FtsK_SpoIIIE"/>
    <property type="match status" value="1"/>
</dbReference>
<evidence type="ECO:0000256" key="3">
    <source>
        <dbReference type="ARBA" id="ARBA00022741"/>
    </source>
</evidence>
<dbReference type="InterPro" id="IPR002543">
    <property type="entry name" value="FtsK_dom"/>
</dbReference>
<dbReference type="GO" id="GO:0003677">
    <property type="term" value="F:DNA binding"/>
    <property type="evidence" value="ECO:0007669"/>
    <property type="project" value="UniProtKB-KW"/>
</dbReference>
<evidence type="ECO:0000256" key="6">
    <source>
        <dbReference type="SAM" id="MobiDB-lite"/>
    </source>
</evidence>
<sequence>MTRRRRREFDKERHDRDQSREAFKFPLDIDSDETSTKSVTPLDSPPAYVRRPQRETKYTASKPSVKRPTRMTISKARQVPSSIYGMKKPERTERDEREIYLEKFKNYNSVIVDKIVQERTQREKRKDKQKMQEQQRRAELAALKKKRDAQKANGEPVRQKQKPAPRDKQRDTLSVLGSKQDKLREKQQAASGRRVGPNVTQPGISMLGSSQAADYKEPDNGLWKKIDAAFINLNVEGRVISYTSNGIIGRYEVKLNRAFRVSNIPRLNAALKEELNLDELRIMSPLIGTSNIGLEVPLENARPITFRTLFESSSLKLRKSDYKFAVGKTVDDKIFSYELSKAGHILIHGNQPNYDTNVTDSILLSLLMNHNSSDLKIAVAAEDDKYDDYLDVPHSFGPRLSPADPETLKLFLHELNERSVAFRRAHVRNIQSYNSRVKFESKKATLVIIIDDLAALLESKNPDAVRALIQILKQGKPLGIHVIANYMKADDGIRYELLQLLQTKIAFYDAGNNAVSGTDELTQGNDALAVIPTSNKPNRISIGAVSKTVKQSVFDHIKHNNR</sequence>
<dbReference type="EMBL" id="CCSE01000001">
    <property type="protein sequence ID" value="CEA00886.1"/>
    <property type="molecule type" value="Genomic_DNA"/>
</dbReference>
<dbReference type="PANTHER" id="PTHR22683">
    <property type="entry name" value="SPORULATION PROTEIN RELATED"/>
    <property type="match status" value="1"/>
</dbReference>
<gene>
    <name evidence="9" type="primary">sftA</name>
    <name evidence="9" type="ORF">BN1048_01131</name>
</gene>
<dbReference type="AlphaFoldDB" id="A0A078M891"/>
<dbReference type="Gene3D" id="3.30.980.40">
    <property type="match status" value="1"/>
</dbReference>
<comment type="similarity">
    <text evidence="2">Belongs to the FtsK/SpoIIIE/SftA family.</text>
</comment>
<feature type="region of interest" description="Disordered" evidence="6">
    <location>
        <begin position="142"/>
        <end position="205"/>
    </location>
</feature>
<feature type="domain" description="FtsK" evidence="7">
    <location>
        <begin position="309"/>
        <end position="485"/>
    </location>
</feature>
<accession>A0A078M891</accession>
<dbReference type="Proteomes" id="UP000044136">
    <property type="component" value="Unassembled WGS sequence"/>
</dbReference>
<name>A0A078M891_9STAP</name>
<evidence type="ECO:0000256" key="5">
    <source>
        <dbReference type="ARBA" id="ARBA00023125"/>
    </source>
</evidence>
<dbReference type="OrthoDB" id="2385281at2"/>
<keyword evidence="10" id="KW-1185">Reference proteome</keyword>
<evidence type="ECO:0000256" key="4">
    <source>
        <dbReference type="ARBA" id="ARBA00022840"/>
    </source>
</evidence>
<evidence type="ECO:0000256" key="2">
    <source>
        <dbReference type="ARBA" id="ARBA00006474"/>
    </source>
</evidence>
<dbReference type="Gene3D" id="3.40.50.300">
    <property type="entry name" value="P-loop containing nucleotide triphosphate hydrolases"/>
    <property type="match status" value="1"/>
</dbReference>
<keyword evidence="3" id="KW-0547">Nucleotide-binding</keyword>
<evidence type="ECO:0000256" key="1">
    <source>
        <dbReference type="ARBA" id="ARBA00004141"/>
    </source>
</evidence>
<reference evidence="9 10" key="1">
    <citation type="submission" date="2014-07" db="EMBL/GenBank/DDBJ databases">
        <authorList>
            <person name="Urmite Genomes Urmite Genomes"/>
        </authorList>
    </citation>
    <scope>NUCLEOTIDE SEQUENCE [LARGE SCALE GENOMIC DNA]</scope>
    <source>
        <strain evidence="9 10">13MG44_air</strain>
    </source>
</reference>
<comment type="subcellular location">
    <subcellularLocation>
        <location evidence="1">Membrane</location>
        <topology evidence="1">Multi-pass membrane protein</topology>
    </subcellularLocation>
</comment>
<dbReference type="RefSeq" id="WP_052108830.1">
    <property type="nucleotide sequence ID" value="NZ_CCSE01000001.1"/>
</dbReference>
<keyword evidence="4" id="KW-0067">ATP-binding</keyword>
<evidence type="ECO:0000259" key="8">
    <source>
        <dbReference type="Pfam" id="PF17854"/>
    </source>
</evidence>
<dbReference type="GO" id="GO:0016020">
    <property type="term" value="C:membrane"/>
    <property type="evidence" value="ECO:0007669"/>
    <property type="project" value="UniProtKB-SubCell"/>
</dbReference>
<proteinExistence type="inferred from homology"/>
<evidence type="ECO:0000259" key="7">
    <source>
        <dbReference type="Pfam" id="PF01580"/>
    </source>
</evidence>
<dbReference type="eggNOG" id="COG1674">
    <property type="taxonomic scope" value="Bacteria"/>
</dbReference>
<feature type="domain" description="FtsK alpha" evidence="8">
    <location>
        <begin position="222"/>
        <end position="297"/>
    </location>
</feature>
<dbReference type="Pfam" id="PF17854">
    <property type="entry name" value="FtsK_alpha"/>
    <property type="match status" value="1"/>
</dbReference>
<organism evidence="9 10">
    <name type="scientific">Jeotgalicoccus saudimassiliensis</name>
    <dbReference type="NCBI Taxonomy" id="1461582"/>
    <lineage>
        <taxon>Bacteria</taxon>
        <taxon>Bacillati</taxon>
        <taxon>Bacillota</taxon>
        <taxon>Bacilli</taxon>
        <taxon>Bacillales</taxon>
        <taxon>Staphylococcaceae</taxon>
        <taxon>Jeotgalicoccus</taxon>
    </lineage>
</organism>
<dbReference type="STRING" id="1461582.BN1048_01131"/>
<evidence type="ECO:0000313" key="9">
    <source>
        <dbReference type="EMBL" id="CEA00886.1"/>
    </source>
</evidence>
<protein>
    <submittedName>
        <fullName evidence="9">DNA translocase SftA</fullName>
    </submittedName>
</protein>
<dbReference type="PANTHER" id="PTHR22683:SF41">
    <property type="entry name" value="DNA TRANSLOCASE FTSK"/>
    <property type="match status" value="1"/>
</dbReference>
<feature type="region of interest" description="Disordered" evidence="6">
    <location>
        <begin position="1"/>
        <end position="94"/>
    </location>
</feature>
<evidence type="ECO:0000313" key="10">
    <source>
        <dbReference type="Proteomes" id="UP000044136"/>
    </source>
</evidence>
<dbReference type="HOGENOM" id="CLU_484657_0_0_9"/>
<dbReference type="GO" id="GO:0005524">
    <property type="term" value="F:ATP binding"/>
    <property type="evidence" value="ECO:0007669"/>
    <property type="project" value="UniProtKB-KW"/>
</dbReference>
<keyword evidence="5" id="KW-0238">DNA-binding</keyword>